<evidence type="ECO:0000256" key="1">
    <source>
        <dbReference type="ARBA" id="ARBA00009251"/>
    </source>
</evidence>
<dbReference type="Pfam" id="PF04845">
    <property type="entry name" value="PurA"/>
    <property type="match status" value="3"/>
</dbReference>
<organism evidence="3 4">
    <name type="scientific">Coccomyxa subellipsoidea</name>
    <dbReference type="NCBI Taxonomy" id="248742"/>
    <lineage>
        <taxon>Eukaryota</taxon>
        <taxon>Viridiplantae</taxon>
        <taxon>Chlorophyta</taxon>
        <taxon>core chlorophytes</taxon>
        <taxon>Trebouxiophyceae</taxon>
        <taxon>Trebouxiophyceae incertae sedis</taxon>
        <taxon>Coccomyxaceae</taxon>
        <taxon>Coccomyxa</taxon>
    </lineage>
</organism>
<keyword evidence="4" id="KW-1185">Reference proteome</keyword>
<dbReference type="SMART" id="SM00712">
    <property type="entry name" value="PUR"/>
    <property type="match status" value="3"/>
</dbReference>
<evidence type="ECO:0000313" key="4">
    <source>
        <dbReference type="Proteomes" id="UP001491310"/>
    </source>
</evidence>
<keyword evidence="2" id="KW-0238">DNA-binding</keyword>
<accession>A0ABR2YJ43</accession>
<dbReference type="InterPro" id="IPR006628">
    <property type="entry name" value="PUR-bd_fam"/>
</dbReference>
<dbReference type="EMBL" id="JALJOT010000010">
    <property type="protein sequence ID" value="KAK9906368.1"/>
    <property type="molecule type" value="Genomic_DNA"/>
</dbReference>
<dbReference type="Proteomes" id="UP001491310">
    <property type="component" value="Unassembled WGS sequence"/>
</dbReference>
<reference evidence="3 4" key="1">
    <citation type="journal article" date="2024" name="Nat. Commun.">
        <title>Phylogenomics reveals the evolutionary origins of lichenization in chlorophyte algae.</title>
        <authorList>
            <person name="Puginier C."/>
            <person name="Libourel C."/>
            <person name="Otte J."/>
            <person name="Skaloud P."/>
            <person name="Haon M."/>
            <person name="Grisel S."/>
            <person name="Petersen M."/>
            <person name="Berrin J.G."/>
            <person name="Delaux P.M."/>
            <person name="Dal Grande F."/>
            <person name="Keller J."/>
        </authorList>
    </citation>
    <scope>NUCLEOTIDE SEQUENCE [LARGE SCALE GENOMIC DNA]</scope>
    <source>
        <strain evidence="3 4">SAG 216-7</strain>
    </source>
</reference>
<comment type="caution">
    <text evidence="3">The sequence shown here is derived from an EMBL/GenBank/DDBJ whole genome shotgun (WGS) entry which is preliminary data.</text>
</comment>
<sequence length="317" mass="34796">MSNVLEQVNPTYFSLEEAIRVPHSQGLAPHAAEMQQGPGARVAEDEEVCSETLRIESKIFFCDAKANSRGLYLKISEKGTNRERSTIIVPGQSLPWFRELFNYYATTEPSLATAKEFPVESKIFYWSVGDNPRGRYLRISESGAGPRGRSSIIVPSGGADCSAWLAFRGVLARIEAQTTEMPPVQLQLDRLSELETHLASLGARIPDLAQTTTYLDAFSIASRPMQVPALGQETVVGPGPSPPTLISTESGSRIVRAGHKRYFFDLGSNNKGQYLRITEVAGQDRIAIIVPAEALPQFYHAVGLCLEERQGGRPPMM</sequence>
<name>A0ABR2YJ43_9CHLO</name>
<evidence type="ECO:0000313" key="3">
    <source>
        <dbReference type="EMBL" id="KAK9906368.1"/>
    </source>
</evidence>
<dbReference type="Gene3D" id="3.10.450.700">
    <property type="match status" value="1"/>
</dbReference>
<proteinExistence type="inferred from homology"/>
<dbReference type="PANTHER" id="PTHR12611:SF0">
    <property type="entry name" value="PURINE-RICH BINDING PROTEIN-ALPHA, ISOFORM B"/>
    <property type="match status" value="1"/>
</dbReference>
<protein>
    <submittedName>
        <fullName evidence="3">Uncharacterized protein</fullName>
    </submittedName>
</protein>
<comment type="similarity">
    <text evidence="1">Belongs to the PUR DNA-binding protein family.</text>
</comment>
<dbReference type="PANTHER" id="PTHR12611">
    <property type="entry name" value="PUR-TRANSCRIPTIONAL ACTIVATOR"/>
    <property type="match status" value="1"/>
</dbReference>
<evidence type="ECO:0000256" key="2">
    <source>
        <dbReference type="ARBA" id="ARBA00023125"/>
    </source>
</evidence>
<gene>
    <name evidence="3" type="ORF">WJX75_000677</name>
</gene>
<dbReference type="Gene3D" id="3.30.2450.30">
    <property type="match status" value="1"/>
</dbReference>